<dbReference type="PROSITE" id="PS51485">
    <property type="entry name" value="PHYTOCYANIN"/>
    <property type="match status" value="1"/>
</dbReference>
<dbReference type="InterPro" id="IPR008972">
    <property type="entry name" value="Cupredoxin"/>
</dbReference>
<dbReference type="InterPro" id="IPR039391">
    <property type="entry name" value="Phytocyanin-like"/>
</dbReference>
<dbReference type="Gene3D" id="2.60.40.420">
    <property type="entry name" value="Cupredoxins - blue copper proteins"/>
    <property type="match status" value="1"/>
</dbReference>
<dbReference type="FunFam" id="2.60.40.420:FF:000003">
    <property type="entry name" value="Blue copper"/>
    <property type="match status" value="1"/>
</dbReference>
<feature type="region of interest" description="Disordered" evidence="4">
    <location>
        <begin position="132"/>
        <end position="161"/>
    </location>
</feature>
<sequence>MTSNVGMTGFLLVFVTAFALLHHATSETYKVLDPQGWIVPTTGNGDEVYRTWTAGKKFEVDDTLVFNFATGAHDVAKVSKEDFDSCTATNQNSIIRQGPANITLTSSGQHYFICTFGQHCLGGQKLTINVTNDSDTEAPSGSPTTTTPPMTTTPVTPPNSASHTATGSFALALLFISTIFLH</sequence>
<keyword evidence="2" id="KW-0186">Copper</keyword>
<feature type="domain" description="Phytocyanin" evidence="6">
    <location>
        <begin position="27"/>
        <end position="132"/>
    </location>
</feature>
<evidence type="ECO:0000256" key="5">
    <source>
        <dbReference type="SAM" id="SignalP"/>
    </source>
</evidence>
<protein>
    <recommendedName>
        <fullName evidence="6">Phytocyanin domain-containing protein</fullName>
    </recommendedName>
</protein>
<dbReference type="PANTHER" id="PTHR33021:SF496">
    <property type="entry name" value="OS08G0482700 PROTEIN"/>
    <property type="match status" value="1"/>
</dbReference>
<comment type="caution">
    <text evidence="7">The sequence shown here is derived from an EMBL/GenBank/DDBJ whole genome shotgun (WGS) entry which is preliminary data.</text>
</comment>
<evidence type="ECO:0000256" key="4">
    <source>
        <dbReference type="SAM" id="MobiDB-lite"/>
    </source>
</evidence>
<dbReference type="Pfam" id="PF02298">
    <property type="entry name" value="Cu_bind_like"/>
    <property type="match status" value="1"/>
</dbReference>
<dbReference type="GO" id="GO:0005886">
    <property type="term" value="C:plasma membrane"/>
    <property type="evidence" value="ECO:0007669"/>
    <property type="project" value="TreeGrafter"/>
</dbReference>
<evidence type="ECO:0000259" key="6">
    <source>
        <dbReference type="PROSITE" id="PS51485"/>
    </source>
</evidence>
<keyword evidence="8" id="KW-1185">Reference proteome</keyword>
<keyword evidence="3" id="KW-0325">Glycoprotein</keyword>
<dbReference type="Proteomes" id="UP001177140">
    <property type="component" value="Unassembled WGS sequence"/>
</dbReference>
<feature type="chain" id="PRO_5041322907" description="Phytocyanin domain-containing protein" evidence="5">
    <location>
        <begin position="27"/>
        <end position="182"/>
    </location>
</feature>
<evidence type="ECO:0000256" key="1">
    <source>
        <dbReference type="ARBA" id="ARBA00022723"/>
    </source>
</evidence>
<feature type="compositionally biased region" description="Low complexity" evidence="4">
    <location>
        <begin position="143"/>
        <end position="154"/>
    </location>
</feature>
<dbReference type="PROSITE" id="PS00196">
    <property type="entry name" value="COPPER_BLUE"/>
    <property type="match status" value="1"/>
</dbReference>
<dbReference type="GO" id="GO:0009055">
    <property type="term" value="F:electron transfer activity"/>
    <property type="evidence" value="ECO:0007669"/>
    <property type="project" value="InterPro"/>
</dbReference>
<feature type="signal peptide" evidence="5">
    <location>
        <begin position="1"/>
        <end position="26"/>
    </location>
</feature>
<organism evidence="7 8">
    <name type="scientific">Papaver nudicaule</name>
    <name type="common">Iceland poppy</name>
    <dbReference type="NCBI Taxonomy" id="74823"/>
    <lineage>
        <taxon>Eukaryota</taxon>
        <taxon>Viridiplantae</taxon>
        <taxon>Streptophyta</taxon>
        <taxon>Embryophyta</taxon>
        <taxon>Tracheophyta</taxon>
        <taxon>Spermatophyta</taxon>
        <taxon>Magnoliopsida</taxon>
        <taxon>Ranunculales</taxon>
        <taxon>Papaveraceae</taxon>
        <taxon>Papaveroideae</taxon>
        <taxon>Papaver</taxon>
    </lineage>
</organism>
<gene>
    <name evidence="7" type="ORF">MKW94_030387</name>
</gene>
<evidence type="ECO:0000313" key="7">
    <source>
        <dbReference type="EMBL" id="MCL7045589.1"/>
    </source>
</evidence>
<dbReference type="EMBL" id="JAJJMA010271530">
    <property type="protein sequence ID" value="MCL7045589.1"/>
    <property type="molecule type" value="Genomic_DNA"/>
</dbReference>
<dbReference type="AlphaFoldDB" id="A0AA41VQS2"/>
<feature type="compositionally biased region" description="Polar residues" evidence="4">
    <location>
        <begin position="132"/>
        <end position="142"/>
    </location>
</feature>
<keyword evidence="1" id="KW-0479">Metal-binding</keyword>
<proteinExistence type="predicted"/>
<dbReference type="InterPro" id="IPR028871">
    <property type="entry name" value="BlueCu_1_BS"/>
</dbReference>
<evidence type="ECO:0000256" key="3">
    <source>
        <dbReference type="ARBA" id="ARBA00023180"/>
    </source>
</evidence>
<dbReference type="GO" id="GO:0046872">
    <property type="term" value="F:metal ion binding"/>
    <property type="evidence" value="ECO:0007669"/>
    <property type="project" value="UniProtKB-KW"/>
</dbReference>
<reference evidence="7" key="1">
    <citation type="submission" date="2022-03" db="EMBL/GenBank/DDBJ databases">
        <title>A functionally conserved STORR gene fusion in Papaver species that diverged 16.8 million years ago.</title>
        <authorList>
            <person name="Catania T."/>
        </authorList>
    </citation>
    <scope>NUCLEOTIDE SEQUENCE</scope>
    <source>
        <strain evidence="7">S-191538</strain>
    </source>
</reference>
<name>A0AA41VQS2_PAPNU</name>
<dbReference type="SUPFAM" id="SSF49503">
    <property type="entry name" value="Cupredoxins"/>
    <property type="match status" value="1"/>
</dbReference>
<dbReference type="InterPro" id="IPR003245">
    <property type="entry name" value="Phytocyanin_dom"/>
</dbReference>
<keyword evidence="5" id="KW-0732">Signal</keyword>
<evidence type="ECO:0000313" key="8">
    <source>
        <dbReference type="Proteomes" id="UP001177140"/>
    </source>
</evidence>
<evidence type="ECO:0000256" key="2">
    <source>
        <dbReference type="ARBA" id="ARBA00023008"/>
    </source>
</evidence>
<dbReference type="PANTHER" id="PTHR33021">
    <property type="entry name" value="BLUE COPPER PROTEIN"/>
    <property type="match status" value="1"/>
</dbReference>
<accession>A0AA41VQS2</accession>